<reference evidence="6 7" key="1">
    <citation type="submission" date="2020-08" db="EMBL/GenBank/DDBJ databases">
        <title>Genomic Encyclopedia of Type Strains, Phase IV (KMG-V): Genome sequencing to study the core and pangenomes of soil and plant-associated prokaryotes.</title>
        <authorList>
            <person name="Whitman W."/>
        </authorList>
    </citation>
    <scope>NUCLEOTIDE SEQUENCE [LARGE SCALE GENOMIC DNA]</scope>
    <source>
        <strain evidence="6 7">X5P2</strain>
    </source>
</reference>
<feature type="domain" description="HTH lacI-type" evidence="5">
    <location>
        <begin position="13"/>
        <end position="53"/>
    </location>
</feature>
<accession>A0A9X0U460</accession>
<dbReference type="GO" id="GO:0003700">
    <property type="term" value="F:DNA-binding transcription factor activity"/>
    <property type="evidence" value="ECO:0007669"/>
    <property type="project" value="TreeGrafter"/>
</dbReference>
<sequence>MTDAVSRKRKFGLREIASAAQVSISTVSRVLNGSHTVDAGIRKSVLAAAADLDVDFSQRNKTKALAILLSNRVKHHAFHSSVILGAEAICASHNWELIFQSLNYPANVPGKDLHLPNVVQRRDIVRGVILAGTNSANLLELLTSKGVPFVVFGNNLMEEVEHSNYDVVFSDDIQGGSDATRYLISLGHRHIWFVGNLRLPWFARCYEGYRRAMEEARLQPRHSTIDSEDETDIGYLGTKSLLAKGEQVTAIFAGNDPTAHGVYKGLRDSGLEIPGDISVVGCDDTVGSWLYPALTTIREFPEQLGKQMVELLLNRIANPGQHRQQATLPTELIKRDSCRAISASANISVVAASRKSRS</sequence>
<evidence type="ECO:0000256" key="1">
    <source>
        <dbReference type="ARBA" id="ARBA00022491"/>
    </source>
</evidence>
<dbReference type="CDD" id="cd01392">
    <property type="entry name" value="HTH_LacI"/>
    <property type="match status" value="1"/>
</dbReference>
<dbReference type="AlphaFoldDB" id="A0A9X0U460"/>
<keyword evidence="4" id="KW-0804">Transcription</keyword>
<evidence type="ECO:0000256" key="2">
    <source>
        <dbReference type="ARBA" id="ARBA00023015"/>
    </source>
</evidence>
<dbReference type="Gene3D" id="3.40.50.2300">
    <property type="match status" value="2"/>
</dbReference>
<name>A0A9X0U460_9BACT</name>
<dbReference type="PANTHER" id="PTHR30146:SF148">
    <property type="entry name" value="HTH-TYPE TRANSCRIPTIONAL REPRESSOR PURR-RELATED"/>
    <property type="match status" value="1"/>
</dbReference>
<dbReference type="PROSITE" id="PS50932">
    <property type="entry name" value="HTH_LACI_2"/>
    <property type="match status" value="1"/>
</dbReference>
<dbReference type="SMART" id="SM00354">
    <property type="entry name" value="HTH_LACI"/>
    <property type="match status" value="1"/>
</dbReference>
<dbReference type="Gene3D" id="1.10.260.40">
    <property type="entry name" value="lambda repressor-like DNA-binding domains"/>
    <property type="match status" value="1"/>
</dbReference>
<dbReference type="CDD" id="cd06267">
    <property type="entry name" value="PBP1_LacI_sugar_binding-like"/>
    <property type="match status" value="1"/>
</dbReference>
<comment type="caution">
    <text evidence="6">The sequence shown here is derived from an EMBL/GenBank/DDBJ whole genome shotgun (WGS) entry which is preliminary data.</text>
</comment>
<dbReference type="EMBL" id="JACHEB010000005">
    <property type="protein sequence ID" value="MBB5329136.1"/>
    <property type="molecule type" value="Genomic_DNA"/>
</dbReference>
<evidence type="ECO:0000259" key="5">
    <source>
        <dbReference type="PROSITE" id="PS50932"/>
    </source>
</evidence>
<dbReference type="SUPFAM" id="SSF47413">
    <property type="entry name" value="lambda repressor-like DNA-binding domains"/>
    <property type="match status" value="1"/>
</dbReference>
<keyword evidence="3 6" id="KW-0238">DNA-binding</keyword>
<gene>
    <name evidence="6" type="ORF">HDF14_002752</name>
</gene>
<dbReference type="GO" id="GO:0000976">
    <property type="term" value="F:transcription cis-regulatory region binding"/>
    <property type="evidence" value="ECO:0007669"/>
    <property type="project" value="TreeGrafter"/>
</dbReference>
<evidence type="ECO:0000313" key="6">
    <source>
        <dbReference type="EMBL" id="MBB5329136.1"/>
    </source>
</evidence>
<protein>
    <submittedName>
        <fullName evidence="6">DNA-binding LacI/PurR family transcriptional regulator</fullName>
    </submittedName>
</protein>
<dbReference type="RefSeq" id="WP_183977320.1">
    <property type="nucleotide sequence ID" value="NZ_JACHEB010000005.1"/>
</dbReference>
<organism evidence="6 7">
    <name type="scientific">Tunturiibacter gelidiferens</name>
    <dbReference type="NCBI Taxonomy" id="3069689"/>
    <lineage>
        <taxon>Bacteria</taxon>
        <taxon>Pseudomonadati</taxon>
        <taxon>Acidobacteriota</taxon>
        <taxon>Terriglobia</taxon>
        <taxon>Terriglobales</taxon>
        <taxon>Acidobacteriaceae</taxon>
        <taxon>Tunturiibacter</taxon>
    </lineage>
</organism>
<dbReference type="PANTHER" id="PTHR30146">
    <property type="entry name" value="LACI-RELATED TRANSCRIPTIONAL REPRESSOR"/>
    <property type="match status" value="1"/>
</dbReference>
<keyword evidence="7" id="KW-1185">Reference proteome</keyword>
<evidence type="ECO:0000313" key="7">
    <source>
        <dbReference type="Proteomes" id="UP000535182"/>
    </source>
</evidence>
<dbReference type="InterPro" id="IPR046335">
    <property type="entry name" value="LacI/GalR-like_sensor"/>
</dbReference>
<keyword evidence="1" id="KW-0678">Repressor</keyword>
<dbReference type="InterPro" id="IPR010982">
    <property type="entry name" value="Lambda_DNA-bd_dom_sf"/>
</dbReference>
<dbReference type="Proteomes" id="UP000535182">
    <property type="component" value="Unassembled WGS sequence"/>
</dbReference>
<evidence type="ECO:0000256" key="3">
    <source>
        <dbReference type="ARBA" id="ARBA00023125"/>
    </source>
</evidence>
<dbReference type="Pfam" id="PF13377">
    <property type="entry name" value="Peripla_BP_3"/>
    <property type="match status" value="1"/>
</dbReference>
<proteinExistence type="predicted"/>
<dbReference type="Pfam" id="PF00356">
    <property type="entry name" value="LacI"/>
    <property type="match status" value="1"/>
</dbReference>
<dbReference type="InterPro" id="IPR000843">
    <property type="entry name" value="HTH_LacI"/>
</dbReference>
<dbReference type="SUPFAM" id="SSF53822">
    <property type="entry name" value="Periplasmic binding protein-like I"/>
    <property type="match status" value="1"/>
</dbReference>
<evidence type="ECO:0000256" key="4">
    <source>
        <dbReference type="ARBA" id="ARBA00023163"/>
    </source>
</evidence>
<dbReference type="PROSITE" id="PS00356">
    <property type="entry name" value="HTH_LACI_1"/>
    <property type="match status" value="1"/>
</dbReference>
<dbReference type="InterPro" id="IPR028082">
    <property type="entry name" value="Peripla_BP_I"/>
</dbReference>
<keyword evidence="2" id="KW-0805">Transcription regulation</keyword>